<accession>A0A5C1AJV7</accession>
<sequence>MPTDYATPHPQDRLAEATDAARRAEERNTQDVKKLSDALDAASKRPTDPNHRPFPRLKVTSAKDVEAVAAFAELLVACDRAGSVLDERQAGKHVRDWFLAVRKGDEDGALAAVASAKRELAGHLHGAEVSRIYDIVSDYVHELRNPADARVKAIISKLADLGFDVTPHKADATLA</sequence>
<evidence type="ECO:0000313" key="3">
    <source>
        <dbReference type="Proteomes" id="UP000324974"/>
    </source>
</evidence>
<dbReference type="EMBL" id="CP042425">
    <property type="protein sequence ID" value="QEL19150.1"/>
    <property type="molecule type" value="Genomic_DNA"/>
</dbReference>
<reference evidence="3" key="1">
    <citation type="submission" date="2019-08" db="EMBL/GenBank/DDBJ databases">
        <title>Limnoglobus roseus gen. nov., sp. nov., a novel freshwater planctomycete with a giant genome from the family Gemmataceae.</title>
        <authorList>
            <person name="Kulichevskaya I.S."/>
            <person name="Naumoff D.G."/>
            <person name="Miroshnikov K."/>
            <person name="Ivanova A."/>
            <person name="Philippov D.A."/>
            <person name="Hakobyan A."/>
            <person name="Rijpstra I.C."/>
            <person name="Sinninghe Damste J.S."/>
            <person name="Liesack W."/>
            <person name="Dedysh S.N."/>
        </authorList>
    </citation>
    <scope>NUCLEOTIDE SEQUENCE [LARGE SCALE GENOMIC DNA]</scope>
    <source>
        <strain evidence="3">PX52</strain>
    </source>
</reference>
<organism evidence="2 3">
    <name type="scientific">Limnoglobus roseus</name>
    <dbReference type="NCBI Taxonomy" id="2598579"/>
    <lineage>
        <taxon>Bacteria</taxon>
        <taxon>Pseudomonadati</taxon>
        <taxon>Planctomycetota</taxon>
        <taxon>Planctomycetia</taxon>
        <taxon>Gemmatales</taxon>
        <taxon>Gemmataceae</taxon>
        <taxon>Limnoglobus</taxon>
    </lineage>
</organism>
<gene>
    <name evidence="2" type="ORF">PX52LOC_06208</name>
</gene>
<protein>
    <submittedName>
        <fullName evidence="2">Uncharacterized protein</fullName>
    </submittedName>
</protein>
<feature type="region of interest" description="Disordered" evidence="1">
    <location>
        <begin position="1"/>
        <end position="56"/>
    </location>
</feature>
<dbReference type="Proteomes" id="UP000324974">
    <property type="component" value="Chromosome"/>
</dbReference>
<dbReference type="AlphaFoldDB" id="A0A5C1AJV7"/>
<proteinExistence type="predicted"/>
<keyword evidence="3" id="KW-1185">Reference proteome</keyword>
<evidence type="ECO:0000256" key="1">
    <source>
        <dbReference type="SAM" id="MobiDB-lite"/>
    </source>
</evidence>
<name>A0A5C1AJV7_9BACT</name>
<evidence type="ECO:0000313" key="2">
    <source>
        <dbReference type="EMBL" id="QEL19150.1"/>
    </source>
</evidence>
<dbReference type="KEGG" id="lrs:PX52LOC_06208"/>
<feature type="compositionally biased region" description="Basic and acidic residues" evidence="1">
    <location>
        <begin position="10"/>
        <end position="51"/>
    </location>
</feature>
<dbReference type="RefSeq" id="WP_149113582.1">
    <property type="nucleotide sequence ID" value="NZ_CP042425.1"/>
</dbReference>